<reference evidence="2 3" key="1">
    <citation type="submission" date="2019-11" db="EMBL/GenBank/DDBJ databases">
        <title>Spirosoma endbachense sp. nov., isolated from a natural salt meadow.</title>
        <authorList>
            <person name="Rojas J."/>
            <person name="Ambika Manirajan B."/>
            <person name="Ratering S."/>
            <person name="Suarez C."/>
            <person name="Geissler-Plaum R."/>
            <person name="Schnell S."/>
        </authorList>
    </citation>
    <scope>NUCLEOTIDE SEQUENCE [LARGE SCALE GENOMIC DNA]</scope>
    <source>
        <strain evidence="2 3">I-24</strain>
    </source>
</reference>
<evidence type="ECO:0000313" key="2">
    <source>
        <dbReference type="EMBL" id="QHV98745.1"/>
    </source>
</evidence>
<dbReference type="SUPFAM" id="SSF55729">
    <property type="entry name" value="Acyl-CoA N-acyltransferases (Nat)"/>
    <property type="match status" value="1"/>
</dbReference>
<keyword evidence="2" id="KW-0808">Transferase</keyword>
<evidence type="ECO:0000259" key="1">
    <source>
        <dbReference type="PROSITE" id="PS51186"/>
    </source>
</evidence>
<dbReference type="InterPro" id="IPR000182">
    <property type="entry name" value="GNAT_dom"/>
</dbReference>
<keyword evidence="3" id="KW-1185">Reference proteome</keyword>
<sequence>MELQIYQASGDEIQPFRVLFLQENNFQFVCNKCHQYGWADTYLFTINGIRVGYGSVWGTDRREDRDTIFEFYVIPPFRGFANLLFPQFCSVSGATFIESQSNDGLLSSMLYEYAQTINAEAILFDDYITTDLMVEDVIFRKRNTNDGMDDDSPYVLELSNDIVASGGLMLNYNMPFADIYMQVNEPFRRQGLGSFMVQELKKEAYRMGRVPAARCSISNRISKATLVKAGLRVCGFRLKGTIVTT</sequence>
<protein>
    <submittedName>
        <fullName evidence="2">N-acetyltransferase</fullName>
    </submittedName>
</protein>
<dbReference type="CDD" id="cd04301">
    <property type="entry name" value="NAT_SF"/>
    <property type="match status" value="1"/>
</dbReference>
<dbReference type="InterPro" id="IPR016181">
    <property type="entry name" value="Acyl_CoA_acyltransferase"/>
</dbReference>
<dbReference type="KEGG" id="senf:GJR95_28725"/>
<organism evidence="2 3">
    <name type="scientific">Spirosoma endbachense</name>
    <dbReference type="NCBI Taxonomy" id="2666025"/>
    <lineage>
        <taxon>Bacteria</taxon>
        <taxon>Pseudomonadati</taxon>
        <taxon>Bacteroidota</taxon>
        <taxon>Cytophagia</taxon>
        <taxon>Cytophagales</taxon>
        <taxon>Cytophagaceae</taxon>
        <taxon>Spirosoma</taxon>
    </lineage>
</organism>
<dbReference type="PROSITE" id="PS51186">
    <property type="entry name" value="GNAT"/>
    <property type="match status" value="1"/>
</dbReference>
<dbReference type="Pfam" id="PF00583">
    <property type="entry name" value="Acetyltransf_1"/>
    <property type="match status" value="1"/>
</dbReference>
<accession>A0A6P1W139</accession>
<evidence type="ECO:0000313" key="3">
    <source>
        <dbReference type="Proteomes" id="UP000464577"/>
    </source>
</evidence>
<dbReference type="Proteomes" id="UP000464577">
    <property type="component" value="Chromosome"/>
</dbReference>
<dbReference type="EMBL" id="CP045997">
    <property type="protein sequence ID" value="QHV98745.1"/>
    <property type="molecule type" value="Genomic_DNA"/>
</dbReference>
<dbReference type="Gene3D" id="3.40.630.30">
    <property type="match status" value="1"/>
</dbReference>
<dbReference type="GO" id="GO:0016747">
    <property type="term" value="F:acyltransferase activity, transferring groups other than amino-acyl groups"/>
    <property type="evidence" value="ECO:0007669"/>
    <property type="project" value="InterPro"/>
</dbReference>
<dbReference type="AlphaFoldDB" id="A0A6P1W139"/>
<name>A0A6P1W139_9BACT</name>
<feature type="domain" description="N-acetyltransferase" evidence="1">
    <location>
        <begin position="109"/>
        <end position="245"/>
    </location>
</feature>
<gene>
    <name evidence="2" type="ORF">GJR95_28725</name>
</gene>
<dbReference type="RefSeq" id="WP_162389154.1">
    <property type="nucleotide sequence ID" value="NZ_CP045997.1"/>
</dbReference>
<proteinExistence type="predicted"/>